<evidence type="ECO:0000259" key="1">
    <source>
        <dbReference type="SMART" id="SM00481"/>
    </source>
</evidence>
<protein>
    <submittedName>
        <fullName evidence="2">PHP-like protein</fullName>
    </submittedName>
</protein>
<dbReference type="RefSeq" id="WP_160040891.1">
    <property type="nucleotide sequence ID" value="NZ_BORQ01000002.1"/>
</dbReference>
<dbReference type="PANTHER" id="PTHR42924">
    <property type="entry name" value="EXONUCLEASE"/>
    <property type="match status" value="1"/>
</dbReference>
<dbReference type="EMBL" id="BORQ01000002">
    <property type="protein sequence ID" value="GIO30637.1"/>
    <property type="molecule type" value="Genomic_DNA"/>
</dbReference>
<accession>A0A919XH10</accession>
<dbReference type="InterPro" id="IPR016195">
    <property type="entry name" value="Pol/histidinol_Pase-like"/>
</dbReference>
<dbReference type="GO" id="GO:0035312">
    <property type="term" value="F:5'-3' DNA exonuclease activity"/>
    <property type="evidence" value="ECO:0007669"/>
    <property type="project" value="TreeGrafter"/>
</dbReference>
<proteinExistence type="predicted"/>
<dbReference type="InterPro" id="IPR052018">
    <property type="entry name" value="PHP_domain"/>
</dbReference>
<comment type="caution">
    <text evidence="2">The sequence shown here is derived from an EMBL/GenBank/DDBJ whole genome shotgun (WGS) entry which is preliminary data.</text>
</comment>
<evidence type="ECO:0000313" key="2">
    <source>
        <dbReference type="EMBL" id="GIO30637.1"/>
    </source>
</evidence>
<dbReference type="Proteomes" id="UP000679779">
    <property type="component" value="Unassembled WGS sequence"/>
</dbReference>
<dbReference type="GO" id="GO:0004534">
    <property type="term" value="F:5'-3' RNA exonuclease activity"/>
    <property type="evidence" value="ECO:0007669"/>
    <property type="project" value="TreeGrafter"/>
</dbReference>
<dbReference type="InterPro" id="IPR003141">
    <property type="entry name" value="Pol/His_phosphatase_N"/>
</dbReference>
<dbReference type="AlphaFoldDB" id="A0A919XH10"/>
<dbReference type="SUPFAM" id="SSF89550">
    <property type="entry name" value="PHP domain-like"/>
    <property type="match status" value="1"/>
</dbReference>
<sequence length="289" mass="31034">MAAATGRCDLHTHSLASDGMQSPAENVRLARERGLAAIAITDHDTVAGVKEAMDEGERCGVAVVPGVEISTRAGGKDIHVLGYYVDCGNETFLKRLAGLRNTREGRNEKMIAKLQELGVDITMEEVIAGLGRELRPDETVGRPHMADVLVRKGYARDMRDAFDKYLGENAPAYVSVPRISPEEACLWIREAGGTPVLAHPGIYGDDALVERILEKAKPAGIEVFHSDHRPEDEKRYQAMADAHGLIVTAGSDFHGARQGVVFHGDIGSRTVSAAVLEQLKRASAGGGSC</sequence>
<feature type="domain" description="Polymerase/histidinol phosphatase N-terminal" evidence="1">
    <location>
        <begin position="8"/>
        <end position="73"/>
    </location>
</feature>
<name>A0A919XH10_9BACL</name>
<reference evidence="2" key="1">
    <citation type="submission" date="2021-03" db="EMBL/GenBank/DDBJ databases">
        <title>Antimicrobial resistance genes in bacteria isolated from Japanese honey, and their potential for conferring macrolide and lincosamide resistance in the American foulbrood pathogen Paenibacillus larvae.</title>
        <authorList>
            <person name="Okamoto M."/>
            <person name="Kumagai M."/>
            <person name="Kanamori H."/>
            <person name="Takamatsu D."/>
        </authorList>
    </citation>
    <scope>NUCLEOTIDE SEQUENCE</scope>
    <source>
        <strain evidence="2">J2TS6</strain>
    </source>
</reference>
<dbReference type="Gene3D" id="3.20.20.140">
    <property type="entry name" value="Metal-dependent hydrolases"/>
    <property type="match status" value="1"/>
</dbReference>
<dbReference type="CDD" id="cd07438">
    <property type="entry name" value="PHP_HisPPase_AMP"/>
    <property type="match status" value="1"/>
</dbReference>
<dbReference type="Pfam" id="PF02811">
    <property type="entry name" value="PHP"/>
    <property type="match status" value="1"/>
</dbReference>
<gene>
    <name evidence="2" type="ORF">J2TS6_17780</name>
</gene>
<keyword evidence="3" id="KW-1185">Reference proteome</keyword>
<dbReference type="InterPro" id="IPR004013">
    <property type="entry name" value="PHP_dom"/>
</dbReference>
<dbReference type="SMART" id="SM00481">
    <property type="entry name" value="POLIIIAc"/>
    <property type="match status" value="1"/>
</dbReference>
<evidence type="ECO:0000313" key="3">
    <source>
        <dbReference type="Proteomes" id="UP000679779"/>
    </source>
</evidence>
<dbReference type="Gene3D" id="1.10.150.650">
    <property type="match status" value="1"/>
</dbReference>
<organism evidence="2 3">
    <name type="scientific">Paenibacillus albilobatus</name>
    <dbReference type="NCBI Taxonomy" id="2716884"/>
    <lineage>
        <taxon>Bacteria</taxon>
        <taxon>Bacillati</taxon>
        <taxon>Bacillota</taxon>
        <taxon>Bacilli</taxon>
        <taxon>Bacillales</taxon>
        <taxon>Paenibacillaceae</taxon>
        <taxon>Paenibacillus</taxon>
    </lineage>
</organism>
<dbReference type="PANTHER" id="PTHR42924:SF3">
    <property type="entry name" value="POLYMERASE_HISTIDINOL PHOSPHATASE N-TERMINAL DOMAIN-CONTAINING PROTEIN"/>
    <property type="match status" value="1"/>
</dbReference>